<accession>A0A1G2F4L8</accession>
<dbReference type="Gene3D" id="3.50.50.60">
    <property type="entry name" value="FAD/NAD(P)-binding domain"/>
    <property type="match status" value="2"/>
</dbReference>
<dbReference type="SUPFAM" id="SSF51905">
    <property type="entry name" value="FAD/NAD(P)-binding domain"/>
    <property type="match status" value="1"/>
</dbReference>
<dbReference type="GO" id="GO:0016491">
    <property type="term" value="F:oxidoreductase activity"/>
    <property type="evidence" value="ECO:0007669"/>
    <property type="project" value="UniProtKB-KW"/>
</dbReference>
<keyword evidence="1" id="KW-0285">Flavoprotein</keyword>
<dbReference type="EMBL" id="MHMT01000007">
    <property type="protein sequence ID" value="OGZ33015.1"/>
    <property type="molecule type" value="Genomic_DNA"/>
</dbReference>
<dbReference type="Proteomes" id="UP000177810">
    <property type="component" value="Unassembled WGS sequence"/>
</dbReference>
<protein>
    <recommendedName>
        <fullName evidence="3">FAD/NAD(P)-binding domain-containing protein</fullName>
    </recommendedName>
</protein>
<feature type="domain" description="FAD/NAD(P)-binding" evidence="3">
    <location>
        <begin position="4"/>
        <end position="286"/>
    </location>
</feature>
<reference evidence="4 5" key="1">
    <citation type="journal article" date="2016" name="Nat. Commun.">
        <title>Thousands of microbial genomes shed light on interconnected biogeochemical processes in an aquifer system.</title>
        <authorList>
            <person name="Anantharaman K."/>
            <person name="Brown C.T."/>
            <person name="Hug L.A."/>
            <person name="Sharon I."/>
            <person name="Castelle C.J."/>
            <person name="Probst A.J."/>
            <person name="Thomas B.C."/>
            <person name="Singh A."/>
            <person name="Wilkins M.J."/>
            <person name="Karaoz U."/>
            <person name="Brodie E.L."/>
            <person name="Williams K.H."/>
            <person name="Hubbard S.S."/>
            <person name="Banfield J.F."/>
        </authorList>
    </citation>
    <scope>NUCLEOTIDE SEQUENCE [LARGE SCALE GENOMIC DNA]</scope>
</reference>
<keyword evidence="2" id="KW-0560">Oxidoreductase</keyword>
<dbReference type="PRINTS" id="PR00368">
    <property type="entry name" value="FADPNR"/>
</dbReference>
<dbReference type="Pfam" id="PF07992">
    <property type="entry name" value="Pyr_redox_2"/>
    <property type="match status" value="1"/>
</dbReference>
<dbReference type="InterPro" id="IPR050097">
    <property type="entry name" value="Ferredoxin-NADP_redctase_2"/>
</dbReference>
<dbReference type="PANTHER" id="PTHR48105">
    <property type="entry name" value="THIOREDOXIN REDUCTASE 1-RELATED-RELATED"/>
    <property type="match status" value="1"/>
</dbReference>
<proteinExistence type="predicted"/>
<name>A0A1G2F4L8_9BACT</name>
<evidence type="ECO:0000256" key="1">
    <source>
        <dbReference type="ARBA" id="ARBA00022630"/>
    </source>
</evidence>
<evidence type="ECO:0000259" key="3">
    <source>
        <dbReference type="Pfam" id="PF07992"/>
    </source>
</evidence>
<dbReference type="InterPro" id="IPR036188">
    <property type="entry name" value="FAD/NAD-bd_sf"/>
</dbReference>
<gene>
    <name evidence="4" type="ORF">A2V69_00160</name>
</gene>
<evidence type="ECO:0000313" key="5">
    <source>
        <dbReference type="Proteomes" id="UP000177810"/>
    </source>
</evidence>
<evidence type="ECO:0000256" key="2">
    <source>
        <dbReference type="ARBA" id="ARBA00023002"/>
    </source>
</evidence>
<dbReference type="AlphaFoldDB" id="A0A1G2F4L8"/>
<evidence type="ECO:0000313" key="4">
    <source>
        <dbReference type="EMBL" id="OGZ33015.1"/>
    </source>
</evidence>
<dbReference type="PRINTS" id="PR00469">
    <property type="entry name" value="PNDRDTASEII"/>
</dbReference>
<dbReference type="STRING" id="1801990.A2V69_00160"/>
<organism evidence="4 5">
    <name type="scientific">Candidatus Portnoybacteria bacterium RBG_13_40_8</name>
    <dbReference type="NCBI Taxonomy" id="1801990"/>
    <lineage>
        <taxon>Bacteria</taxon>
        <taxon>Candidatus Portnoyibacteriota</taxon>
    </lineage>
</organism>
<dbReference type="InterPro" id="IPR023753">
    <property type="entry name" value="FAD/NAD-binding_dom"/>
</dbReference>
<sequence length="300" mass="32855">MKTYDLIIIGAGPAGISAGIYAKNFGLDCLIIGENVGGLINSAYKVENYPGIFNITGKELSDKFEEHRKHLDISLRKERVEKIKKEEFFEIKTDVGDYRAKSITLTLGTETKKLEIKNIEKFEGKGVSYCSGDCVLIFENKIVAIIGGANAAVMGATMLAEKAKKVYLIYRKDKLRADAIWTERIEKIKNVEIIYNANVIEAKGGDWLEEIVLDNGKSLKVDGLIIEAGGAPNTDLIKSLGIKTNEYGYIEVDRNQATNIEGVFAAGDITTGSNNFRQIITACSEGAIAALGALNYLNKK</sequence>
<comment type="caution">
    <text evidence="4">The sequence shown here is derived from an EMBL/GenBank/DDBJ whole genome shotgun (WGS) entry which is preliminary data.</text>
</comment>